<protein>
    <submittedName>
        <fullName evidence="1">Uncharacterized protein</fullName>
    </submittedName>
</protein>
<organism evidence="1 2">
    <name type="scientific">Sporisorium scitamineum</name>
    <dbReference type="NCBI Taxonomy" id="49012"/>
    <lineage>
        <taxon>Eukaryota</taxon>
        <taxon>Fungi</taxon>
        <taxon>Dikarya</taxon>
        <taxon>Basidiomycota</taxon>
        <taxon>Ustilaginomycotina</taxon>
        <taxon>Ustilaginomycetes</taxon>
        <taxon>Ustilaginales</taxon>
        <taxon>Ustilaginaceae</taxon>
        <taxon>Sporisorium</taxon>
    </lineage>
</organism>
<accession>A0A0F7RSI2</accession>
<name>A0A0F7RSI2_9BASI</name>
<sequence>MAKEQDSVADLADSSTAMPGEISVQVLNRREQRLLRNILSREIDIEQRRQVALQPQTVGLSDP</sequence>
<dbReference type="EMBL" id="CCFA01001187">
    <property type="protein sequence ID" value="CDR99511.1"/>
    <property type="molecule type" value="Genomic_DNA"/>
</dbReference>
<gene>
    <name evidence="1" type="primary">SSCI22690.1</name>
</gene>
<evidence type="ECO:0000313" key="1">
    <source>
        <dbReference type="EMBL" id="CDR99511.1"/>
    </source>
</evidence>
<keyword evidence="2" id="KW-1185">Reference proteome</keyword>
<dbReference type="Proteomes" id="UP000242770">
    <property type="component" value="Unassembled WGS sequence"/>
</dbReference>
<reference evidence="2" key="1">
    <citation type="submission" date="2014-06" db="EMBL/GenBank/DDBJ databases">
        <authorList>
            <person name="Berkman P.J."/>
        </authorList>
    </citation>
    <scope>NUCLEOTIDE SEQUENCE [LARGE SCALE GENOMIC DNA]</scope>
</reference>
<dbReference type="AlphaFoldDB" id="A0A0F7RSI2"/>
<evidence type="ECO:0000313" key="2">
    <source>
        <dbReference type="Proteomes" id="UP000242770"/>
    </source>
</evidence>
<proteinExistence type="predicted"/>